<organism evidence="1 2">
    <name type="scientific">Kickxella alabastrina</name>
    <dbReference type="NCBI Taxonomy" id="61397"/>
    <lineage>
        <taxon>Eukaryota</taxon>
        <taxon>Fungi</taxon>
        <taxon>Fungi incertae sedis</taxon>
        <taxon>Zoopagomycota</taxon>
        <taxon>Kickxellomycotina</taxon>
        <taxon>Kickxellomycetes</taxon>
        <taxon>Kickxellales</taxon>
        <taxon>Kickxellaceae</taxon>
        <taxon>Kickxella</taxon>
    </lineage>
</organism>
<proteinExistence type="predicted"/>
<protein>
    <submittedName>
        <fullName evidence="1">Histone-lysine N-methyltransferase</fullName>
        <ecNumber evidence="1">2.1.1.354</ecNumber>
    </submittedName>
</protein>
<evidence type="ECO:0000313" key="1">
    <source>
        <dbReference type="EMBL" id="KAJ1901404.1"/>
    </source>
</evidence>
<comment type="caution">
    <text evidence="1">The sequence shown here is derived from an EMBL/GenBank/DDBJ whole genome shotgun (WGS) entry which is preliminary data.</text>
</comment>
<keyword evidence="2" id="KW-1185">Reference proteome</keyword>
<sequence>MAGARRQQSQSMATTGKVSIHNLVTEGLLTEGNIIVCNSWPFTAVVTALGTFDAHWQPLPEDFIAGYGTEFMRAQFETPSAWATAVCRVMRAQQRAQQRALKSTSDEMAAKRGKHLPSTGGSGESRVAVNGWTACRVRISRGDPNRQLALRLDAEAQCTEEADDERILHLADASPDDIEITLDALRRELCARVARVRQRGRDVLRGISEDSHDRPMLVDADEPDASGSDEDRLLPDLANDVSQGAVVDGLARRVESDLALGCVKQRRAAAAAADAISAAANSLSLSAKPSVAGLGERKSSMHSRKRKSIPDMSRHAKLSRVPTENSDDSCEDMAVTNGETSVKQLVSEQTREQLDYFKNKAMALKRTQAEIKALRYQRRQQLKRAIASALDSWLRARKQSRQRESTASPLLMTRAQSLECLRSSPAGVTPMALPLAAAFGGMPPVVSATAKNDLPSRTARIMVPRTALRSVIGGELDLCTQCASTGDSLLPCSGCGDRYHSFCAPPPLSASCRLLLCPLCRVCSSCVDDQLADDLLQCDDCGLLMHAQCSGQETEHPEGLSGLVSESGGRWVCDKCVHCLECGFKMTTTSSDPDELFRERRRWNYDYTLCGSCAPQIEKAKVCPQCVATYSNCKMGTNMVCCDICAFWIHTDCDPGLTPDVYDALITLEDDAPYVCPTCAAMADGGHPRELLGDPATRLPRCLLTASLETRAQTNGLKPCFDVKAAAKAETEVANMLLSLTHSDVRFGRDCFDTDALETRFCTAAQDWRQCALCALHGDGTHEQKPSLGRLIPLGPSSDEEASCHWVHVECLAWAWGPRSVSLSDQSSLTMVRFEGVLLDTDNGTELACTLCARPGASFHCCAPVPCPDAAYHLPCLLLAGSPSLCAHEEEPQYCAGWRRALCPSHAPIFSAMMPADGTVECVSYDSVRVEGCLTNLNPGLPPASQFMTKVGGTVVLDCSDSGFRCLRYFELAGARYTLGLAVNEDELPGQIWQGWVIEGMPVDFDNTGFPDATHWSETMSALLTQLLATIRLSHPVLSFITAVASAYPHKFVNVPAITCVADGGRVADGVNEVTNILPPSCTVDVLTCPANSIL</sequence>
<name>A0ACC1IUY3_9FUNG</name>
<dbReference type="EMBL" id="JANBPG010000029">
    <property type="protein sequence ID" value="KAJ1901404.1"/>
    <property type="molecule type" value="Genomic_DNA"/>
</dbReference>
<evidence type="ECO:0000313" key="2">
    <source>
        <dbReference type="Proteomes" id="UP001150581"/>
    </source>
</evidence>
<accession>A0ACC1IUY3</accession>
<keyword evidence="1" id="KW-0489">Methyltransferase</keyword>
<keyword evidence="1" id="KW-0808">Transferase</keyword>
<dbReference type="EC" id="2.1.1.354" evidence="1"/>
<dbReference type="Proteomes" id="UP001150581">
    <property type="component" value="Unassembled WGS sequence"/>
</dbReference>
<gene>
    <name evidence="1" type="primary">KMT2A</name>
    <name evidence="1" type="ORF">LPJ66_000819</name>
</gene>
<reference evidence="1" key="1">
    <citation type="submission" date="2022-07" db="EMBL/GenBank/DDBJ databases">
        <title>Phylogenomic reconstructions and comparative analyses of Kickxellomycotina fungi.</title>
        <authorList>
            <person name="Reynolds N.K."/>
            <person name="Stajich J.E."/>
            <person name="Barry K."/>
            <person name="Grigoriev I.V."/>
            <person name="Crous P."/>
            <person name="Smith M.E."/>
        </authorList>
    </citation>
    <scope>NUCLEOTIDE SEQUENCE</scope>
    <source>
        <strain evidence="1">Benny 63K</strain>
    </source>
</reference>